<comment type="caution">
    <text evidence="5">The sequence shown here is derived from an EMBL/GenBank/DDBJ whole genome shotgun (WGS) entry which is preliminary data.</text>
</comment>
<keyword evidence="2 5" id="KW-0808">Transferase</keyword>
<dbReference type="InterPro" id="IPR051159">
    <property type="entry name" value="Hexapeptide_acetyltransf"/>
</dbReference>
<reference evidence="5 6" key="1">
    <citation type="submission" date="2019-02" db="EMBL/GenBank/DDBJ databases">
        <title>Bacterial novel species Mucilaginibacter sp. 17JY9-4 isolated from soil.</title>
        <authorList>
            <person name="Jung H.-Y."/>
        </authorList>
    </citation>
    <scope>NUCLEOTIDE SEQUENCE [LARGE SCALE GENOMIC DNA]</scope>
    <source>
        <strain evidence="5 6">17JY9-4</strain>
    </source>
</reference>
<protein>
    <submittedName>
        <fullName evidence="5">Acyltransferase</fullName>
    </submittedName>
</protein>
<dbReference type="OrthoDB" id="9812571at2"/>
<dbReference type="Pfam" id="PF00132">
    <property type="entry name" value="Hexapep"/>
    <property type="match status" value="1"/>
</dbReference>
<accession>A0A4Q5LKL7</accession>
<dbReference type="AlphaFoldDB" id="A0A4Q5LKL7"/>
<dbReference type="InterPro" id="IPR018357">
    <property type="entry name" value="Hexapep_transf_CS"/>
</dbReference>
<dbReference type="GO" id="GO:0008374">
    <property type="term" value="F:O-acyltransferase activity"/>
    <property type="evidence" value="ECO:0007669"/>
    <property type="project" value="TreeGrafter"/>
</dbReference>
<evidence type="ECO:0000256" key="2">
    <source>
        <dbReference type="ARBA" id="ARBA00022679"/>
    </source>
</evidence>
<evidence type="ECO:0000313" key="5">
    <source>
        <dbReference type="EMBL" id="RYU90221.1"/>
    </source>
</evidence>
<organism evidence="5 6">
    <name type="scientific">Mucilaginibacter terrigena</name>
    <dbReference type="NCBI Taxonomy" id="2492395"/>
    <lineage>
        <taxon>Bacteria</taxon>
        <taxon>Pseudomonadati</taxon>
        <taxon>Bacteroidota</taxon>
        <taxon>Sphingobacteriia</taxon>
        <taxon>Sphingobacteriales</taxon>
        <taxon>Sphingobacteriaceae</taxon>
        <taxon>Mucilaginibacter</taxon>
    </lineage>
</organism>
<keyword evidence="3" id="KW-0677">Repeat</keyword>
<keyword evidence="4 5" id="KW-0012">Acyltransferase</keyword>
<sequence>MKRLIMYLYRRFYPIEYARHIGVKVGKNCRLINVMFSTEPYLVTIGDHVSATLVKFETHDGGVWCFRDKEPEIDIVKPIIVGNNVYIGYGALILPGVTIGDNVVIGANAVVSRDIPANSVAVGAPAKVIKTLAEYQEKAMTVGENTKSLSMQKKKEFYLDKYKDLLK</sequence>
<keyword evidence="6" id="KW-1185">Reference proteome</keyword>
<dbReference type="RefSeq" id="WP_129876878.1">
    <property type="nucleotide sequence ID" value="NZ_SEWG01000004.1"/>
</dbReference>
<dbReference type="SUPFAM" id="SSF51161">
    <property type="entry name" value="Trimeric LpxA-like enzymes"/>
    <property type="match status" value="1"/>
</dbReference>
<dbReference type="Proteomes" id="UP000293331">
    <property type="component" value="Unassembled WGS sequence"/>
</dbReference>
<dbReference type="PROSITE" id="PS00101">
    <property type="entry name" value="HEXAPEP_TRANSFERASES"/>
    <property type="match status" value="1"/>
</dbReference>
<gene>
    <name evidence="5" type="ORF">EWM62_11840</name>
</gene>
<evidence type="ECO:0000256" key="4">
    <source>
        <dbReference type="ARBA" id="ARBA00023315"/>
    </source>
</evidence>
<comment type="similarity">
    <text evidence="1">Belongs to the transferase hexapeptide repeat family.</text>
</comment>
<evidence type="ECO:0000256" key="3">
    <source>
        <dbReference type="ARBA" id="ARBA00022737"/>
    </source>
</evidence>
<dbReference type="PANTHER" id="PTHR23416">
    <property type="entry name" value="SIALIC ACID SYNTHASE-RELATED"/>
    <property type="match status" value="1"/>
</dbReference>
<name>A0A4Q5LKL7_9SPHI</name>
<dbReference type="PANTHER" id="PTHR23416:SF23">
    <property type="entry name" value="ACETYLTRANSFERASE C18B11.09C-RELATED"/>
    <property type="match status" value="1"/>
</dbReference>
<dbReference type="InterPro" id="IPR001451">
    <property type="entry name" value="Hexapep"/>
</dbReference>
<dbReference type="CDD" id="cd04647">
    <property type="entry name" value="LbH_MAT_like"/>
    <property type="match status" value="1"/>
</dbReference>
<evidence type="ECO:0000256" key="1">
    <source>
        <dbReference type="ARBA" id="ARBA00007274"/>
    </source>
</evidence>
<evidence type="ECO:0000313" key="6">
    <source>
        <dbReference type="Proteomes" id="UP000293331"/>
    </source>
</evidence>
<dbReference type="InterPro" id="IPR011004">
    <property type="entry name" value="Trimer_LpxA-like_sf"/>
</dbReference>
<dbReference type="Gene3D" id="2.160.10.10">
    <property type="entry name" value="Hexapeptide repeat proteins"/>
    <property type="match status" value="1"/>
</dbReference>
<proteinExistence type="inferred from homology"/>
<dbReference type="EMBL" id="SEWG01000004">
    <property type="protein sequence ID" value="RYU90221.1"/>
    <property type="molecule type" value="Genomic_DNA"/>
</dbReference>